<dbReference type="Proteomes" id="UP000604383">
    <property type="component" value="Unassembled WGS sequence"/>
</dbReference>
<gene>
    <name evidence="2" type="ORF">CIAN88_02210</name>
    <name evidence="5" type="ORF">G4D54_19925</name>
    <name evidence="4" type="ORF">GT664_07305</name>
    <name evidence="3" type="ORF">MKC95_01385</name>
</gene>
<feature type="transmembrane region" description="Helical" evidence="1">
    <location>
        <begin position="28"/>
        <end position="51"/>
    </location>
</feature>
<dbReference type="Proteomes" id="UP001203972">
    <property type="component" value="Unassembled WGS sequence"/>
</dbReference>
<dbReference type="AlphaFoldDB" id="A0A099IC96"/>
<organism evidence="2 6">
    <name type="scientific">Clostridium innocuum</name>
    <dbReference type="NCBI Taxonomy" id="1522"/>
    <lineage>
        <taxon>Bacteria</taxon>
        <taxon>Bacillati</taxon>
        <taxon>Bacillota</taxon>
        <taxon>Clostridia</taxon>
        <taxon>Eubacteriales</taxon>
        <taxon>Clostridiaceae</taxon>
        <taxon>Clostridium</taxon>
    </lineage>
</organism>
<proteinExistence type="predicted"/>
<reference evidence="4" key="2">
    <citation type="journal article" date="2019" name="Nat. Med.">
        <title>A library of human gut bacterial isolates paired with longitudinal multiomics data enables mechanistic microbiome research.</title>
        <authorList>
            <person name="Poyet M."/>
            <person name="Groussin M."/>
            <person name="Gibbons S.M."/>
            <person name="Avila-Pacheco J."/>
            <person name="Jiang X."/>
            <person name="Kearney S.M."/>
            <person name="Perrotta A.R."/>
            <person name="Berdy B."/>
            <person name="Zhao S."/>
            <person name="Lieberman T.D."/>
            <person name="Swanson P.K."/>
            <person name="Smith M."/>
            <person name="Roesemann S."/>
            <person name="Alexander J.E."/>
            <person name="Rich S.A."/>
            <person name="Livny J."/>
            <person name="Vlamakis H."/>
            <person name="Clish C."/>
            <person name="Bullock K."/>
            <person name="Deik A."/>
            <person name="Scott J."/>
            <person name="Pierce K.A."/>
            <person name="Xavier R.J."/>
            <person name="Alm E.J."/>
        </authorList>
    </citation>
    <scope>NUCLEOTIDE SEQUENCE</scope>
    <source>
        <strain evidence="4">BIOML-A12</strain>
    </source>
</reference>
<keyword evidence="1" id="KW-1133">Transmembrane helix</keyword>
<evidence type="ECO:0000313" key="6">
    <source>
        <dbReference type="Proteomes" id="UP000030008"/>
    </source>
</evidence>
<keyword evidence="1" id="KW-0472">Membrane</keyword>
<evidence type="ECO:0000313" key="3">
    <source>
        <dbReference type="EMBL" id="MCR0231420.1"/>
    </source>
</evidence>
<dbReference type="Proteomes" id="UP000503330">
    <property type="component" value="Chromosome"/>
</dbReference>
<name>A0A099IC96_CLOIN</name>
<evidence type="ECO:0008006" key="8">
    <source>
        <dbReference type="Google" id="ProtNLM"/>
    </source>
</evidence>
<protein>
    <recommendedName>
        <fullName evidence="8">DUF5668 domain-containing protein</fullName>
    </recommendedName>
</protein>
<sequence length="63" mass="7180">MRERAGFIIGISGVVLLLKPNFDPDQMAMYFNYLVGNYWPAILIIIGLLLVNPKKKKTRGKSR</sequence>
<dbReference type="Proteomes" id="UP000030008">
    <property type="component" value="Unassembled WGS sequence"/>
</dbReference>
<accession>A0A099IC96</accession>
<evidence type="ECO:0000313" key="5">
    <source>
        <dbReference type="EMBL" id="QJA04534.1"/>
    </source>
</evidence>
<evidence type="ECO:0000313" key="4">
    <source>
        <dbReference type="EMBL" id="MZH55567.1"/>
    </source>
</evidence>
<dbReference type="EMBL" id="JQIF01000009">
    <property type="protein sequence ID" value="KGJ54782.1"/>
    <property type="molecule type" value="Genomic_DNA"/>
</dbReference>
<evidence type="ECO:0000313" key="2">
    <source>
        <dbReference type="EMBL" id="KGJ54782.1"/>
    </source>
</evidence>
<evidence type="ECO:0000256" key="1">
    <source>
        <dbReference type="SAM" id="Phobius"/>
    </source>
</evidence>
<dbReference type="RefSeq" id="WP_002605974.1">
    <property type="nucleotide sequence ID" value="NZ_BAAACC010000023.1"/>
</dbReference>
<dbReference type="EMBL" id="JAKTMA010000002">
    <property type="protein sequence ID" value="MCR0231420.1"/>
    <property type="molecule type" value="Genomic_DNA"/>
</dbReference>
<dbReference type="EMBL" id="WWTN01000009">
    <property type="protein sequence ID" value="MZH55567.1"/>
    <property type="molecule type" value="Genomic_DNA"/>
</dbReference>
<dbReference type="EMBL" id="CP048838">
    <property type="protein sequence ID" value="QJA04534.1"/>
    <property type="molecule type" value="Genomic_DNA"/>
</dbReference>
<reference evidence="5 7" key="3">
    <citation type="submission" date="2020-02" db="EMBL/GenBank/DDBJ databases">
        <authorList>
            <person name="Kociolek L.K."/>
            <person name="Ozer E.A."/>
        </authorList>
    </citation>
    <scope>NUCLEOTIDE SEQUENCE [LARGE SCALE GENOMIC DNA]</scope>
    <source>
        <strain evidence="5 7">ATCC 14501</strain>
    </source>
</reference>
<reference evidence="3" key="4">
    <citation type="journal article" date="2022" name="Clin. Infect. Dis.">
        <title>Association between Clostridium innocuum and antibiotic-associated diarrhea in adults and children: A cross-sectional study and comparative genomics analysis.</title>
        <authorList>
            <person name="Cherny K.E."/>
            <person name="Muscat E.B."/>
            <person name="Balaji A."/>
            <person name="Mukherjee J."/>
            <person name="Ozer E.A."/>
            <person name="Angarone M.P."/>
            <person name="Hauser A.R."/>
            <person name="Sichel J.S."/>
            <person name="Amponsah E."/>
            <person name="Kociolek L.K."/>
        </authorList>
    </citation>
    <scope>NUCLEOTIDE SEQUENCE</scope>
    <source>
        <strain evidence="3">NU1-AC-029v</strain>
    </source>
</reference>
<dbReference type="GeneID" id="61927856"/>
<evidence type="ECO:0000313" key="7">
    <source>
        <dbReference type="Proteomes" id="UP000503330"/>
    </source>
</evidence>
<keyword evidence="1" id="KW-0812">Transmembrane</keyword>
<reference evidence="2 6" key="1">
    <citation type="submission" date="2014-08" db="EMBL/GenBank/DDBJ databases">
        <title>Clostridium innocuum, an unnegligible vancomycin-resistant pathogen causing extra-intestinal infections.</title>
        <authorList>
            <person name="Feng Y."/>
            <person name="Chiu C.-H."/>
        </authorList>
    </citation>
    <scope>NUCLEOTIDE SEQUENCE [LARGE SCALE GENOMIC DNA]</scope>
    <source>
        <strain evidence="2 6">AN88</strain>
    </source>
</reference>